<feature type="region of interest" description="Disordered" evidence="1">
    <location>
        <begin position="404"/>
        <end position="427"/>
    </location>
</feature>
<reference evidence="2" key="1">
    <citation type="submission" date="2013-12" db="EMBL/GenBank/DDBJ databases">
        <authorList>
            <person name="Omoto C.K."/>
            <person name="Sibley D."/>
            <person name="Venepally P."/>
            <person name="Hadjithomas M."/>
            <person name="Karamycheva S."/>
            <person name="Brunk B."/>
            <person name="Roos D."/>
            <person name="Caler E."/>
            <person name="Lorenzi H."/>
        </authorList>
    </citation>
    <scope>NUCLEOTIDE SEQUENCE</scope>
</reference>
<sequence>MYRPLYDTDFVELLWRLVAIQDCGSSAELLYVLTAIDSEAMGSIVNKAQTTDFVWQVVSNLLSAKNVGTVNYVCETIRILMVGSNFAHVCFEDGHLRKILKLILHDSIGIHGSIGIHDSIGVNNRTDLPEGDEVLFAASEGWAEEHSQRTSERLKQVLNTKALILSLLRDAVQAYPSRTAAALAEDLSSDGESVIDDVCVPDVQEDLASTPDGLARGPRVVDEEADHELASAARSSSGCDRFESRLSSGNPLISSRVIGDPVAGTERSFTTRLARMAAFYYRRAKALRLGVSASGFLSQAVKFVRQVEVENPAGHGSLAIEVFVGLLATPGECFRSESNAMEAAILGLVRMLNFKAGRCKQTAATLKHIVSRNRELIHELHRFYSQEQGLSIFQDWLPPLDSPCRDGTGGRPSLGNKNHVGTGSGDRPCGVDIFPVEDFRGAEDVLVVEDSATDDSGREPTLGPMGATPLRNLASAPPSATKRNRQVACSNHASSAASTQNTKRLRSDSIVALLGATNNAADKPTSKLPDDLFTLRQRKHSSIRKSVPEPSVTLPLTIRLR</sequence>
<dbReference type="EMBL" id="AFNH02000984">
    <property type="protein sequence ID" value="EZG47327.1"/>
    <property type="molecule type" value="Genomic_DNA"/>
</dbReference>
<keyword evidence="3" id="KW-1185">Reference proteome</keyword>
<evidence type="ECO:0000256" key="1">
    <source>
        <dbReference type="SAM" id="MobiDB-lite"/>
    </source>
</evidence>
<feature type="compositionally biased region" description="Polar residues" evidence="1">
    <location>
        <begin position="487"/>
        <end position="502"/>
    </location>
</feature>
<dbReference type="VEuPathDB" id="CryptoDB:GNI_131850"/>
<protein>
    <submittedName>
        <fullName evidence="2">Uncharacterized protein</fullName>
    </submittedName>
</protein>
<dbReference type="Proteomes" id="UP000019763">
    <property type="component" value="Unassembled WGS sequence"/>
</dbReference>
<proteinExistence type="predicted"/>
<dbReference type="AlphaFoldDB" id="A0A023B1P6"/>
<accession>A0A023B1P6</accession>
<dbReference type="GeneID" id="22914611"/>
<evidence type="ECO:0000313" key="2">
    <source>
        <dbReference type="EMBL" id="EZG47327.1"/>
    </source>
</evidence>
<feature type="region of interest" description="Disordered" evidence="1">
    <location>
        <begin position="450"/>
        <end position="504"/>
    </location>
</feature>
<name>A0A023B1P6_GRENI</name>
<comment type="caution">
    <text evidence="2">The sequence shown here is derived from an EMBL/GenBank/DDBJ whole genome shotgun (WGS) entry which is preliminary data.</text>
</comment>
<organism evidence="2 3">
    <name type="scientific">Gregarina niphandrodes</name>
    <name type="common">Septate eugregarine</name>
    <dbReference type="NCBI Taxonomy" id="110365"/>
    <lineage>
        <taxon>Eukaryota</taxon>
        <taxon>Sar</taxon>
        <taxon>Alveolata</taxon>
        <taxon>Apicomplexa</taxon>
        <taxon>Conoidasida</taxon>
        <taxon>Gregarinasina</taxon>
        <taxon>Eugregarinorida</taxon>
        <taxon>Gregarinidae</taxon>
        <taxon>Gregarina</taxon>
    </lineage>
</organism>
<gene>
    <name evidence="2" type="ORF">GNI_131850</name>
</gene>
<dbReference type="RefSeq" id="XP_011132189.1">
    <property type="nucleotide sequence ID" value="XM_011133887.1"/>
</dbReference>
<evidence type="ECO:0000313" key="3">
    <source>
        <dbReference type="Proteomes" id="UP000019763"/>
    </source>
</evidence>